<dbReference type="CDD" id="cd02440">
    <property type="entry name" value="AdoMet_MTases"/>
    <property type="match status" value="1"/>
</dbReference>
<keyword evidence="2" id="KW-0808">Transferase</keyword>
<dbReference type="InterPro" id="IPR029063">
    <property type="entry name" value="SAM-dependent_MTases_sf"/>
</dbReference>
<dbReference type="InterPro" id="IPR013216">
    <property type="entry name" value="Methyltransf_11"/>
</dbReference>
<sequence>MSAEVHGLDQFYASPTGIVAKRLLRARLRAVWPELAGSDVLGVGYAGPYLRLWRRRAARLISVMPVQGQPPGRLSRWPADGPCALALAEEESLPFPDLSFDNVLMVHGLEHADHTRRMLREVWRVLRDEGRLLIVVPNRRSIWAHLDHTPLGHGQPYTPAQLARLLERGMFHVERRDGALFVPPFRSRLLLRTARLWESAGHALSPKLSGVTIMEARKEVFGALPLRSQPSGRRVAVPAWVGRGLAPAARDQGHALPADEVLAREGDLGTETPR</sequence>
<protein>
    <submittedName>
        <fullName evidence="2">Methyltransferase domain-containing protein</fullName>
    </submittedName>
</protein>
<dbReference type="GO" id="GO:0008168">
    <property type="term" value="F:methyltransferase activity"/>
    <property type="evidence" value="ECO:0007669"/>
    <property type="project" value="UniProtKB-KW"/>
</dbReference>
<dbReference type="Gene3D" id="3.40.50.150">
    <property type="entry name" value="Vaccinia Virus protein VP39"/>
    <property type="match status" value="1"/>
</dbReference>
<proteinExistence type="predicted"/>
<gene>
    <name evidence="2" type="ORF">RQ831_09785</name>
</gene>
<name>A0ABU3MEH9_9PROT</name>
<comment type="caution">
    <text evidence="2">The sequence shown here is derived from an EMBL/GenBank/DDBJ whole genome shotgun (WGS) entry which is preliminary data.</text>
</comment>
<evidence type="ECO:0000313" key="2">
    <source>
        <dbReference type="EMBL" id="MDT8331344.1"/>
    </source>
</evidence>
<dbReference type="Proteomes" id="UP001258945">
    <property type="component" value="Unassembled WGS sequence"/>
</dbReference>
<keyword evidence="3" id="KW-1185">Reference proteome</keyword>
<dbReference type="EMBL" id="JAVVDO010000013">
    <property type="protein sequence ID" value="MDT8331344.1"/>
    <property type="molecule type" value="Genomic_DNA"/>
</dbReference>
<reference evidence="2 3" key="1">
    <citation type="journal article" date="2019" name="Microb. Pathog.">
        <title>Comparison of VITEK 2, MALDI-TOF MS, 16S rRNA gene sequencing, and whole-genome sequencing for identification of Roseomonas mucosa.</title>
        <authorList>
            <person name="Rudolph W.W."/>
            <person name="Gunzer F."/>
            <person name="Trauth M."/>
            <person name="Bunk B."/>
            <person name="Bigge R."/>
            <person name="Schrottner P."/>
        </authorList>
    </citation>
    <scope>NUCLEOTIDE SEQUENCE [LARGE SCALE GENOMIC DNA]</scope>
    <source>
        <strain evidence="2 3">DSM 103800</strain>
    </source>
</reference>
<organism evidence="2 3">
    <name type="scientific">Roseomonas gilardii</name>
    <dbReference type="NCBI Taxonomy" id="257708"/>
    <lineage>
        <taxon>Bacteria</taxon>
        <taxon>Pseudomonadati</taxon>
        <taxon>Pseudomonadota</taxon>
        <taxon>Alphaproteobacteria</taxon>
        <taxon>Acetobacterales</taxon>
        <taxon>Roseomonadaceae</taxon>
        <taxon>Roseomonas</taxon>
    </lineage>
</organism>
<feature type="domain" description="Methyltransferase type 11" evidence="1">
    <location>
        <begin position="42"/>
        <end position="134"/>
    </location>
</feature>
<keyword evidence="2" id="KW-0489">Methyltransferase</keyword>
<accession>A0ABU3MEH9</accession>
<dbReference type="GO" id="GO:0032259">
    <property type="term" value="P:methylation"/>
    <property type="evidence" value="ECO:0007669"/>
    <property type="project" value="UniProtKB-KW"/>
</dbReference>
<dbReference type="RefSeq" id="WP_237183133.1">
    <property type="nucleotide sequence ID" value="NZ_CP015583.1"/>
</dbReference>
<dbReference type="SUPFAM" id="SSF53335">
    <property type="entry name" value="S-adenosyl-L-methionine-dependent methyltransferases"/>
    <property type="match status" value="1"/>
</dbReference>
<evidence type="ECO:0000259" key="1">
    <source>
        <dbReference type="Pfam" id="PF08241"/>
    </source>
</evidence>
<evidence type="ECO:0000313" key="3">
    <source>
        <dbReference type="Proteomes" id="UP001258945"/>
    </source>
</evidence>
<dbReference type="Pfam" id="PF08241">
    <property type="entry name" value="Methyltransf_11"/>
    <property type="match status" value="1"/>
</dbReference>